<dbReference type="InterPro" id="IPR033947">
    <property type="entry name" value="ETF_alpha_N"/>
</dbReference>
<evidence type="ECO:0000313" key="6">
    <source>
        <dbReference type="Proteomes" id="UP000191554"/>
    </source>
</evidence>
<dbReference type="SMART" id="SM00893">
    <property type="entry name" value="ETF"/>
    <property type="match status" value="1"/>
</dbReference>
<comment type="similarity">
    <text evidence="1">Belongs to the ETF alpha-subunit/FixB family.</text>
</comment>
<dbReference type="Pfam" id="PF00766">
    <property type="entry name" value="ETF_alpha"/>
    <property type="match status" value="1"/>
</dbReference>
<dbReference type="Gene3D" id="3.30.70.20">
    <property type="match status" value="1"/>
</dbReference>
<dbReference type="RefSeq" id="WP_080063564.1">
    <property type="nucleotide sequence ID" value="NZ_MZGX01000005.1"/>
</dbReference>
<dbReference type="InterPro" id="IPR014731">
    <property type="entry name" value="ETF_asu_C"/>
</dbReference>
<evidence type="ECO:0000256" key="2">
    <source>
        <dbReference type="ARBA" id="ARBA00022630"/>
    </source>
</evidence>
<dbReference type="PANTHER" id="PTHR43153:SF1">
    <property type="entry name" value="ELECTRON TRANSFER FLAVOPROTEIN SUBUNIT ALPHA, MITOCHONDRIAL"/>
    <property type="match status" value="1"/>
</dbReference>
<dbReference type="Pfam" id="PF13237">
    <property type="entry name" value="Fer4_10"/>
    <property type="match status" value="1"/>
</dbReference>
<dbReference type="InterPro" id="IPR014730">
    <property type="entry name" value="ETF_a/b_N"/>
</dbReference>
<dbReference type="GO" id="GO:0050660">
    <property type="term" value="F:flavin adenine dinucleotide binding"/>
    <property type="evidence" value="ECO:0007669"/>
    <property type="project" value="InterPro"/>
</dbReference>
<dbReference type="GO" id="GO:0009055">
    <property type="term" value="F:electron transfer activity"/>
    <property type="evidence" value="ECO:0007669"/>
    <property type="project" value="InterPro"/>
</dbReference>
<evidence type="ECO:0000256" key="1">
    <source>
        <dbReference type="ARBA" id="ARBA00005817"/>
    </source>
</evidence>
<dbReference type="AlphaFoldDB" id="A0A1V4SPN2"/>
<dbReference type="PIRSF" id="PIRSF000089">
    <property type="entry name" value="Electra_flavoP_a"/>
    <property type="match status" value="1"/>
</dbReference>
<name>A0A1V4SPN2_RUMHU</name>
<reference evidence="5 6" key="1">
    <citation type="submission" date="2017-03" db="EMBL/GenBank/DDBJ databases">
        <title>Genome sequence of Clostridium hungatei DSM 14427.</title>
        <authorList>
            <person name="Poehlein A."/>
            <person name="Daniel R."/>
        </authorList>
    </citation>
    <scope>NUCLEOTIDE SEQUENCE [LARGE SCALE GENOMIC DNA]</scope>
    <source>
        <strain evidence="5 6">DSM 14427</strain>
    </source>
</reference>
<feature type="binding site" evidence="3">
    <location>
        <position position="363"/>
    </location>
    <ligand>
        <name>FAD</name>
        <dbReference type="ChEBI" id="CHEBI:57692"/>
    </ligand>
</feature>
<feature type="binding site" evidence="3">
    <location>
        <begin position="342"/>
        <end position="349"/>
    </location>
    <ligand>
        <name>FAD</name>
        <dbReference type="ChEBI" id="CHEBI:57692"/>
    </ligand>
</feature>
<dbReference type="Pfam" id="PF01012">
    <property type="entry name" value="ETF"/>
    <property type="match status" value="1"/>
</dbReference>
<dbReference type="OrthoDB" id="9770286at2"/>
<keyword evidence="3" id="KW-0274">FAD</keyword>
<feature type="binding site" evidence="3">
    <location>
        <begin position="311"/>
        <end position="312"/>
    </location>
    <ligand>
        <name>FAD</name>
        <dbReference type="ChEBI" id="CHEBI:57692"/>
    </ligand>
</feature>
<dbReference type="InterPro" id="IPR001308">
    <property type="entry name" value="ETF_a/FixB"/>
</dbReference>
<protein>
    <submittedName>
        <fullName evidence="5">Acryloyl-CoA reductase electron transfer subunit beta</fullName>
    </submittedName>
</protein>
<feature type="binding site" evidence="3">
    <location>
        <position position="286"/>
    </location>
    <ligand>
        <name>FAD</name>
        <dbReference type="ChEBI" id="CHEBI:57692"/>
    </ligand>
</feature>
<dbReference type="Gene3D" id="3.40.50.620">
    <property type="entry name" value="HUPs"/>
    <property type="match status" value="1"/>
</dbReference>
<sequence length="399" mass="43146">MARISISNEKCIRCKVCIAACAYNMIAFSNQELGINDGCTFCGSCISACKYGAITITGEEGRRQTENVARYSGVLVFGEYTDGKFSGAVQEILGEARKIADKLGVQVSAAVLGNRMTDPAGELIAGGADKVYLVDHPLLEKFNDDVYTDVITQIVNTYMPEIFIIASTIHGSSLAARVASRLGTGLTADCTGLEVDMERRLLRQTRPTFGGNLMATIICPGARPQMCTVKPRVMQKLPPDYSRAGEIIIPRVDIKESSRLRIIERIVSGGMDYNLEEAEIIVSVGRGLQNPNNLNMIREFANVLGASIGASRALVDMGWLEYSHQVGQTGKTVRPRIYFACGISGAIQHLAGMLSSEFIVAINKDPDAPIFKAANVGIVGDLTSIIPTLTTELKRLLKK</sequence>
<evidence type="ECO:0000256" key="3">
    <source>
        <dbReference type="PIRSR" id="PIRSR000089-1"/>
    </source>
</evidence>
<dbReference type="PANTHER" id="PTHR43153">
    <property type="entry name" value="ELECTRON TRANSFER FLAVOPROTEIN ALPHA"/>
    <property type="match status" value="1"/>
</dbReference>
<comment type="caution">
    <text evidence="5">The sequence shown here is derived from an EMBL/GenBank/DDBJ whole genome shotgun (WGS) entry which is preliminary data.</text>
</comment>
<dbReference type="PROSITE" id="PS51379">
    <property type="entry name" value="4FE4S_FER_2"/>
    <property type="match status" value="2"/>
</dbReference>
<dbReference type="SUPFAM" id="SSF52467">
    <property type="entry name" value="DHS-like NAD/FAD-binding domain"/>
    <property type="match status" value="1"/>
</dbReference>
<dbReference type="InterPro" id="IPR014729">
    <property type="entry name" value="Rossmann-like_a/b/a_fold"/>
</dbReference>
<keyword evidence="6" id="KW-1185">Reference proteome</keyword>
<proteinExistence type="inferred from homology"/>
<dbReference type="CDD" id="cd01715">
    <property type="entry name" value="ETF_alpha"/>
    <property type="match status" value="1"/>
</dbReference>
<feature type="domain" description="4Fe-4S ferredoxin-type" evidence="4">
    <location>
        <begin position="37"/>
        <end position="59"/>
    </location>
</feature>
<dbReference type="InterPro" id="IPR017896">
    <property type="entry name" value="4Fe4S_Fe-S-bd"/>
</dbReference>
<feature type="domain" description="4Fe-4S ferredoxin-type" evidence="4">
    <location>
        <begin position="2"/>
        <end position="31"/>
    </location>
</feature>
<accession>A0A1V4SPN2</accession>
<dbReference type="Proteomes" id="UP000191554">
    <property type="component" value="Unassembled WGS sequence"/>
</dbReference>
<dbReference type="SUPFAM" id="SSF54862">
    <property type="entry name" value="4Fe-4S ferredoxins"/>
    <property type="match status" value="1"/>
</dbReference>
<gene>
    <name evidence="5" type="primary">acrA_1</name>
    <name evidence="5" type="ORF">CLHUN_11180</name>
</gene>
<evidence type="ECO:0000259" key="4">
    <source>
        <dbReference type="PROSITE" id="PS51379"/>
    </source>
</evidence>
<dbReference type="GO" id="GO:0033539">
    <property type="term" value="P:fatty acid beta-oxidation using acyl-CoA dehydrogenase"/>
    <property type="evidence" value="ECO:0007669"/>
    <property type="project" value="TreeGrafter"/>
</dbReference>
<dbReference type="SUPFAM" id="SSF52402">
    <property type="entry name" value="Adenine nucleotide alpha hydrolases-like"/>
    <property type="match status" value="1"/>
</dbReference>
<dbReference type="STRING" id="48256.CLHUN_11180"/>
<feature type="binding site" evidence="3">
    <location>
        <begin position="325"/>
        <end position="329"/>
    </location>
    <ligand>
        <name>FAD</name>
        <dbReference type="ChEBI" id="CHEBI:57692"/>
    </ligand>
</feature>
<evidence type="ECO:0000313" key="5">
    <source>
        <dbReference type="EMBL" id="OPX45231.1"/>
    </source>
</evidence>
<comment type="cofactor">
    <cofactor evidence="3">
        <name>FAD</name>
        <dbReference type="ChEBI" id="CHEBI:57692"/>
    </cofactor>
    <text evidence="3">Binds 1 FAD per dimer.</text>
</comment>
<keyword evidence="2" id="KW-0285">Flavoprotein</keyword>
<dbReference type="InterPro" id="IPR029035">
    <property type="entry name" value="DHS-like_NAD/FAD-binding_dom"/>
</dbReference>
<dbReference type="Gene3D" id="3.40.50.1220">
    <property type="entry name" value="TPP-binding domain"/>
    <property type="match status" value="1"/>
</dbReference>
<organism evidence="5 6">
    <name type="scientific">Ruminiclostridium hungatei</name>
    <name type="common">Clostridium hungatei</name>
    <dbReference type="NCBI Taxonomy" id="48256"/>
    <lineage>
        <taxon>Bacteria</taxon>
        <taxon>Bacillati</taxon>
        <taxon>Bacillota</taxon>
        <taxon>Clostridia</taxon>
        <taxon>Eubacteriales</taxon>
        <taxon>Oscillospiraceae</taxon>
        <taxon>Ruminiclostridium</taxon>
    </lineage>
</organism>
<dbReference type="EMBL" id="MZGX01000005">
    <property type="protein sequence ID" value="OPX45231.1"/>
    <property type="molecule type" value="Genomic_DNA"/>
</dbReference>